<name>A0A931CQ00_9ACTN</name>
<accession>A0A931CQ00</accession>
<evidence type="ECO:0008006" key="4">
    <source>
        <dbReference type="Google" id="ProtNLM"/>
    </source>
</evidence>
<comment type="caution">
    <text evidence="2">The sequence shown here is derived from an EMBL/GenBank/DDBJ whole genome shotgun (WGS) entry which is preliminary data.</text>
</comment>
<evidence type="ECO:0000256" key="1">
    <source>
        <dbReference type="SAM" id="Phobius"/>
    </source>
</evidence>
<keyword evidence="1" id="KW-0812">Transmembrane</keyword>
<dbReference type="AlphaFoldDB" id="A0A931CQ00"/>
<keyword evidence="3" id="KW-1185">Reference proteome</keyword>
<gene>
    <name evidence="2" type="ORF">I4J89_46865</name>
</gene>
<dbReference type="EMBL" id="JADQTO010000049">
    <property type="protein sequence ID" value="MBG0568960.1"/>
    <property type="molecule type" value="Genomic_DNA"/>
</dbReference>
<organism evidence="2 3">
    <name type="scientific">Actinoplanes aureus</name>
    <dbReference type="NCBI Taxonomy" id="2792083"/>
    <lineage>
        <taxon>Bacteria</taxon>
        <taxon>Bacillati</taxon>
        <taxon>Actinomycetota</taxon>
        <taxon>Actinomycetes</taxon>
        <taxon>Micromonosporales</taxon>
        <taxon>Micromonosporaceae</taxon>
        <taxon>Actinoplanes</taxon>
    </lineage>
</organism>
<keyword evidence="1" id="KW-1133">Transmembrane helix</keyword>
<evidence type="ECO:0000313" key="2">
    <source>
        <dbReference type="EMBL" id="MBG0568960.1"/>
    </source>
</evidence>
<reference evidence="2" key="1">
    <citation type="submission" date="2020-11" db="EMBL/GenBank/DDBJ databases">
        <title>Isolation and identification of active actinomycetes.</title>
        <authorList>
            <person name="Sun X."/>
        </authorList>
    </citation>
    <scope>NUCLEOTIDE SEQUENCE</scope>
    <source>
        <strain evidence="2">NEAU-A11</strain>
    </source>
</reference>
<feature type="transmembrane region" description="Helical" evidence="1">
    <location>
        <begin position="35"/>
        <end position="52"/>
    </location>
</feature>
<dbReference type="RefSeq" id="WP_196420728.1">
    <property type="nucleotide sequence ID" value="NZ_JADQTO010000049.1"/>
</dbReference>
<sequence length="159" mass="17424">MIVYRSLPKTAGLLLAAFALVAASAYMAFASSGPVLRVIGVFGALFFGYGAIRIGRQLLQRGPVIEVSEDGVRDIRLSPLTIPWHVVRGVDRLEIQRQRFVVLAVDEAFEKEYTSGSNRMLQRINRGTGFPGVNIGMTGLRATADELYQAILRNWQAAG</sequence>
<proteinExistence type="predicted"/>
<keyword evidence="1" id="KW-0472">Membrane</keyword>
<dbReference type="NCBIfam" id="NF041635">
    <property type="entry name" value="STM3941_fam"/>
    <property type="match status" value="1"/>
</dbReference>
<evidence type="ECO:0000313" key="3">
    <source>
        <dbReference type="Proteomes" id="UP000598146"/>
    </source>
</evidence>
<protein>
    <recommendedName>
        <fullName evidence="4">PH domain-containing protein</fullName>
    </recommendedName>
</protein>
<dbReference type="InterPro" id="IPR048136">
    <property type="entry name" value="STM3941-like"/>
</dbReference>
<dbReference type="Proteomes" id="UP000598146">
    <property type="component" value="Unassembled WGS sequence"/>
</dbReference>